<dbReference type="Pfam" id="PF20587">
    <property type="entry name" value="DUF6789"/>
    <property type="match status" value="1"/>
</dbReference>
<feature type="transmembrane region" description="Helical" evidence="1">
    <location>
        <begin position="55"/>
        <end position="77"/>
    </location>
</feature>
<reference evidence="3 5" key="2">
    <citation type="submission" date="2021-03" db="EMBL/GenBank/DDBJ databases">
        <title>Mucilaginibacter strains isolated from gold and copper mining confer multi heavy-metal resistance.</title>
        <authorList>
            <person name="Li Y."/>
        </authorList>
    </citation>
    <scope>NUCLEOTIDE SEQUENCE [LARGE SCALE GENOMIC DNA]</scope>
    <source>
        <strain evidence="3 5">P2-4</strain>
    </source>
</reference>
<keyword evidence="1" id="KW-0472">Membrane</keyword>
<feature type="transmembrane region" description="Helical" evidence="1">
    <location>
        <begin position="115"/>
        <end position="141"/>
    </location>
</feature>
<evidence type="ECO:0000256" key="1">
    <source>
        <dbReference type="SAM" id="Phobius"/>
    </source>
</evidence>
<dbReference type="EMBL" id="CP043451">
    <property type="protein sequence ID" value="QEM06493.1"/>
    <property type="molecule type" value="Genomic_DNA"/>
</dbReference>
<dbReference type="RefSeq" id="WP_112653463.1">
    <property type="nucleotide sequence ID" value="NZ_CP043451.1"/>
</dbReference>
<dbReference type="Proteomes" id="UP000663940">
    <property type="component" value="Chromosome"/>
</dbReference>
<keyword evidence="5" id="KW-1185">Reference proteome</keyword>
<evidence type="ECO:0000313" key="5">
    <source>
        <dbReference type="Proteomes" id="UP000663940"/>
    </source>
</evidence>
<evidence type="ECO:0000313" key="4">
    <source>
        <dbReference type="Proteomes" id="UP000250557"/>
    </source>
</evidence>
<proteinExistence type="predicted"/>
<reference evidence="2 4" key="1">
    <citation type="submission" date="2019-08" db="EMBL/GenBank/DDBJ databases">
        <title>Comparative genome analysis confer to the adaptation heavy metal polluted environment.</title>
        <authorList>
            <person name="Li Y."/>
        </authorList>
    </citation>
    <scope>NUCLEOTIDE SEQUENCE [LARGE SCALE GENOMIC DNA]</scope>
    <source>
        <strain evidence="2 4">P2</strain>
    </source>
</reference>
<accession>A0AAE6JJD3</accession>
<sequence>MRKAVLAAFIAITVNTILLKAANMLAVRAESGGLLKLALSALPSAIHRPAFLKSAIFWFFFHYMIGFAMAGCYFFLFRNRLPRPGIVRGSLFSIFPWILNSFVVLPLLGQGPIGLFVLPISGIAYFFVSNLVFGMLLGGLYERWNDAHR</sequence>
<dbReference type="EMBL" id="CP071880">
    <property type="protein sequence ID" value="QTE50978.1"/>
    <property type="molecule type" value="Genomic_DNA"/>
</dbReference>
<evidence type="ECO:0000313" key="2">
    <source>
        <dbReference type="EMBL" id="QEM06493.1"/>
    </source>
</evidence>
<gene>
    <name evidence="2" type="ORF">DIU31_024350</name>
    <name evidence="3" type="ORF">J3L21_03090</name>
</gene>
<evidence type="ECO:0000313" key="3">
    <source>
        <dbReference type="EMBL" id="QTE50978.1"/>
    </source>
</evidence>
<keyword evidence="1" id="KW-0812">Transmembrane</keyword>
<keyword evidence="1" id="KW-1133">Transmembrane helix</keyword>
<evidence type="ECO:0008006" key="6">
    <source>
        <dbReference type="Google" id="ProtNLM"/>
    </source>
</evidence>
<name>A0AAE6JJD3_9SPHI</name>
<protein>
    <recommendedName>
        <fullName evidence="6">DUF1440 domain-containing protein</fullName>
    </recommendedName>
</protein>
<dbReference type="AlphaFoldDB" id="A0AAE6JJD3"/>
<feature type="transmembrane region" description="Helical" evidence="1">
    <location>
        <begin position="89"/>
        <end position="109"/>
    </location>
</feature>
<dbReference type="InterPro" id="IPR046739">
    <property type="entry name" value="DUF6789"/>
</dbReference>
<organism evidence="2 4">
    <name type="scientific">Mucilaginibacter rubeus</name>
    <dbReference type="NCBI Taxonomy" id="2027860"/>
    <lineage>
        <taxon>Bacteria</taxon>
        <taxon>Pseudomonadati</taxon>
        <taxon>Bacteroidota</taxon>
        <taxon>Sphingobacteriia</taxon>
        <taxon>Sphingobacteriales</taxon>
        <taxon>Sphingobacteriaceae</taxon>
        <taxon>Mucilaginibacter</taxon>
    </lineage>
</organism>
<dbReference type="Proteomes" id="UP000250557">
    <property type="component" value="Chromosome"/>
</dbReference>